<dbReference type="PANTHER" id="PTHR42767">
    <property type="entry name" value="ENDO-BETA-1,6-GALACTANASE"/>
    <property type="match status" value="1"/>
</dbReference>
<dbReference type="InterPro" id="IPR039743">
    <property type="entry name" value="6GAL/EXGAL"/>
</dbReference>
<keyword evidence="3" id="KW-0378">Hydrolase</keyword>
<feature type="chain" id="PRO_5012794378" evidence="1">
    <location>
        <begin position="21"/>
        <end position="495"/>
    </location>
</feature>
<sequence length="495" mass="54326">MKATKSLFLAGMLLCNSVSGQFKVILDPAKEYQVIENFAASDAWSGQFVGTWPAAKKNAIADLLFSTGNFPDGSPKGIGLSMWRYNIGAGSREQGRESGIRDEWRRAGNLLSKDGKYNWQDVAGQVWLLQAAKERGVKQFLGFLNSPPVHLTNNGKAFASQGQCNIDQEKYDALGEYVAGVVKGIRSRTGITLDYVSPVNEPQWDWSDGGQEGNPYNNGQVAGVVRSLSASLLANRLSTRILIPEAGHVKYLLADEDKPGKGNQVNAFFNPASPFYTGNLSNVSKTVAAHSYFSTSPLASGIEIRQAIARRMAEIKGLKYWQSEYCILGDNNGEINGEKRDTGINAALYVARTIHTDLTVANAAAWQWWLAISPYNYKDGLIYIDKGKEDGNFYDSKMLWALGNYSRFVRPGMKRIEAGFDMPANCMVSAFKQEKDKRIVVVLINAEPVAKKAILPKRVLEMYVTSSASKLQKQKVRAGAVDIAPASVTTIITGY</sequence>
<dbReference type="Gene3D" id="3.20.20.80">
    <property type="entry name" value="Glycosidases"/>
    <property type="match status" value="1"/>
</dbReference>
<proteinExistence type="predicted"/>
<dbReference type="EMBL" id="FSRA01000001">
    <property type="protein sequence ID" value="SIN96150.1"/>
    <property type="molecule type" value="Genomic_DNA"/>
</dbReference>
<protein>
    <submittedName>
        <fullName evidence="3">O-Glycosyl hydrolase</fullName>
    </submittedName>
</protein>
<feature type="signal peptide" evidence="1">
    <location>
        <begin position="1"/>
        <end position="20"/>
    </location>
</feature>
<dbReference type="Gene3D" id="2.60.40.1180">
    <property type="entry name" value="Golgi alpha-mannosidase II"/>
    <property type="match status" value="1"/>
</dbReference>
<accession>A0A1N6FLT0</accession>
<dbReference type="SUPFAM" id="SSF51445">
    <property type="entry name" value="(Trans)glycosidases"/>
    <property type="match status" value="1"/>
</dbReference>
<dbReference type="GO" id="GO:0004553">
    <property type="term" value="F:hydrolase activity, hydrolyzing O-glycosyl compounds"/>
    <property type="evidence" value="ECO:0007669"/>
    <property type="project" value="InterPro"/>
</dbReference>
<keyword evidence="4" id="KW-1185">Reference proteome</keyword>
<dbReference type="RefSeq" id="WP_074239350.1">
    <property type="nucleotide sequence ID" value="NZ_FSRA01000001.1"/>
</dbReference>
<dbReference type="OrthoDB" id="9806701at2"/>
<organism evidence="3 4">
    <name type="scientific">Chitinophaga niabensis</name>
    <dbReference type="NCBI Taxonomy" id="536979"/>
    <lineage>
        <taxon>Bacteria</taxon>
        <taxon>Pseudomonadati</taxon>
        <taxon>Bacteroidota</taxon>
        <taxon>Chitinophagia</taxon>
        <taxon>Chitinophagales</taxon>
        <taxon>Chitinophagaceae</taxon>
        <taxon>Chitinophaga</taxon>
    </lineage>
</organism>
<evidence type="ECO:0000313" key="4">
    <source>
        <dbReference type="Proteomes" id="UP000185003"/>
    </source>
</evidence>
<dbReference type="STRING" id="536979.SAMN04488055_2287"/>
<dbReference type="AlphaFoldDB" id="A0A1N6FLT0"/>
<evidence type="ECO:0000256" key="1">
    <source>
        <dbReference type="SAM" id="SignalP"/>
    </source>
</evidence>
<dbReference type="InterPro" id="IPR017853">
    <property type="entry name" value="GH"/>
</dbReference>
<name>A0A1N6FLT0_9BACT</name>
<evidence type="ECO:0000259" key="2">
    <source>
        <dbReference type="Pfam" id="PF14587"/>
    </source>
</evidence>
<evidence type="ECO:0000313" key="3">
    <source>
        <dbReference type="EMBL" id="SIN96150.1"/>
    </source>
</evidence>
<dbReference type="Proteomes" id="UP000185003">
    <property type="component" value="Unassembled WGS sequence"/>
</dbReference>
<keyword evidence="1" id="KW-0732">Signal</keyword>
<gene>
    <name evidence="3" type="ORF">SAMN04488055_2287</name>
</gene>
<feature type="domain" description="Endo-beta-1,6-galactanase-like" evidence="2">
    <location>
        <begin position="23"/>
        <end position="383"/>
    </location>
</feature>
<dbReference type="Pfam" id="PF14587">
    <property type="entry name" value="Glyco_hydr_30_2"/>
    <property type="match status" value="1"/>
</dbReference>
<dbReference type="InterPro" id="IPR039514">
    <property type="entry name" value="6GAL-like"/>
</dbReference>
<dbReference type="PANTHER" id="PTHR42767:SF1">
    <property type="entry name" value="ENDO-BETA-1,6-GALACTANASE-LIKE DOMAIN-CONTAINING PROTEIN"/>
    <property type="match status" value="1"/>
</dbReference>
<reference evidence="4" key="1">
    <citation type="submission" date="2016-11" db="EMBL/GenBank/DDBJ databases">
        <authorList>
            <person name="Varghese N."/>
            <person name="Submissions S."/>
        </authorList>
    </citation>
    <scope>NUCLEOTIDE SEQUENCE [LARGE SCALE GENOMIC DNA]</scope>
    <source>
        <strain evidence="4">DSM 24787</strain>
    </source>
</reference>
<dbReference type="InterPro" id="IPR013780">
    <property type="entry name" value="Glyco_hydro_b"/>
</dbReference>